<dbReference type="EMBL" id="FOSC01000007">
    <property type="protein sequence ID" value="SFJ91183.1"/>
    <property type="molecule type" value="Genomic_DNA"/>
</dbReference>
<organism evidence="2 3">
    <name type="scientific">Marinobacter persicus</name>
    <dbReference type="NCBI Taxonomy" id="930118"/>
    <lineage>
        <taxon>Bacteria</taxon>
        <taxon>Pseudomonadati</taxon>
        <taxon>Pseudomonadota</taxon>
        <taxon>Gammaproteobacteria</taxon>
        <taxon>Pseudomonadales</taxon>
        <taxon>Marinobacteraceae</taxon>
        <taxon>Marinobacter</taxon>
    </lineage>
</organism>
<evidence type="ECO:0000313" key="2">
    <source>
        <dbReference type="EMBL" id="SFJ91183.1"/>
    </source>
</evidence>
<evidence type="ECO:0000313" key="3">
    <source>
        <dbReference type="Proteomes" id="UP000199445"/>
    </source>
</evidence>
<dbReference type="Pfam" id="PF11067">
    <property type="entry name" value="DUF2868"/>
    <property type="match status" value="1"/>
</dbReference>
<dbReference type="Proteomes" id="UP000199445">
    <property type="component" value="Unassembled WGS sequence"/>
</dbReference>
<feature type="transmembrane region" description="Helical" evidence="1">
    <location>
        <begin position="260"/>
        <end position="279"/>
    </location>
</feature>
<dbReference type="InterPro" id="IPR021296">
    <property type="entry name" value="DUF2868"/>
</dbReference>
<keyword evidence="1" id="KW-0472">Membrane</keyword>
<dbReference type="AlphaFoldDB" id="A0A1I3V899"/>
<protein>
    <recommendedName>
        <fullName evidence="4">DUF2868 domain-containing protein</fullName>
    </recommendedName>
</protein>
<dbReference type="RefSeq" id="WP_091704762.1">
    <property type="nucleotide sequence ID" value="NZ_BMYN01000001.1"/>
</dbReference>
<keyword evidence="1" id="KW-1133">Transmembrane helix</keyword>
<reference evidence="2 3" key="1">
    <citation type="submission" date="2016-10" db="EMBL/GenBank/DDBJ databases">
        <authorList>
            <person name="de Groot N.N."/>
        </authorList>
    </citation>
    <scope>NUCLEOTIDE SEQUENCE [LARGE SCALE GENOMIC DNA]</scope>
    <source>
        <strain evidence="2 3">IBRC-M 10445</strain>
    </source>
</reference>
<evidence type="ECO:0000256" key="1">
    <source>
        <dbReference type="SAM" id="Phobius"/>
    </source>
</evidence>
<dbReference type="OrthoDB" id="7056210at2"/>
<proteinExistence type="predicted"/>
<name>A0A1I3V899_9GAMM</name>
<feature type="transmembrane region" description="Helical" evidence="1">
    <location>
        <begin position="78"/>
        <end position="101"/>
    </location>
</feature>
<evidence type="ECO:0008006" key="4">
    <source>
        <dbReference type="Google" id="ProtNLM"/>
    </source>
</evidence>
<keyword evidence="1" id="KW-0812">Transmembrane</keyword>
<feature type="transmembrane region" description="Helical" evidence="1">
    <location>
        <begin position="167"/>
        <end position="186"/>
    </location>
</feature>
<accession>A0A1I3V899</accession>
<sequence>MTDKPLRLLLAFDDRFQRDRDQPATFLHRRDRRFALDCQQQGRSPGIRAWLAHLDRLSGAGADRSQTPGSRYLQRWRALGAGFIAGGSLLGVAAMLGLLLYEGGQRINVTVFLAFVMLQLLLAVVTTVQAAAGWQPWHWLTRHWQTTEKSPVRTALQPPMAARAAQAGGLAFATSGLITLLIMVVIQDLAFGWSTTLDTASTSYHRLVSSIAAPWAWLWPAAVPSLELVEATRFFRAAPDAATTSPPQWGQWWPFLTMTWLTWTWLPRLALLLATHFFLQHRARRLLARHPGLTTLHYRMETPVIETGNQHSDADDLPDTRTRSELASLPVTPVCIAWAGAGRDGLPEELVPTSSRPLSVGGNARLEDDDAVLQATRQQLQQQSRPQVLLLTRSWQPPTGELSDFLEQARQHWPAGTRVTLVPLAADPGLPPADHLLQPWLRFAGRLSGFASVATVGSTREANHE</sequence>
<keyword evidence="3" id="KW-1185">Reference proteome</keyword>
<feature type="transmembrane region" description="Helical" evidence="1">
    <location>
        <begin position="107"/>
        <end position="132"/>
    </location>
</feature>
<gene>
    <name evidence="2" type="ORF">SAMN05216429_107140</name>
</gene>